<dbReference type="EMBL" id="OOIL02000305">
    <property type="protein sequence ID" value="VFQ63516.1"/>
    <property type="molecule type" value="Genomic_DNA"/>
</dbReference>
<keyword evidence="3" id="KW-1185">Reference proteome</keyword>
<organism evidence="2 3">
    <name type="scientific">Cuscuta campestris</name>
    <dbReference type="NCBI Taxonomy" id="132261"/>
    <lineage>
        <taxon>Eukaryota</taxon>
        <taxon>Viridiplantae</taxon>
        <taxon>Streptophyta</taxon>
        <taxon>Embryophyta</taxon>
        <taxon>Tracheophyta</taxon>
        <taxon>Spermatophyta</taxon>
        <taxon>Magnoliopsida</taxon>
        <taxon>eudicotyledons</taxon>
        <taxon>Gunneridae</taxon>
        <taxon>Pentapetalae</taxon>
        <taxon>asterids</taxon>
        <taxon>lamiids</taxon>
        <taxon>Solanales</taxon>
        <taxon>Convolvulaceae</taxon>
        <taxon>Cuscuteae</taxon>
        <taxon>Cuscuta</taxon>
        <taxon>Cuscuta subgen. Grammica</taxon>
        <taxon>Cuscuta sect. Cleistogrammica</taxon>
    </lineage>
</organism>
<evidence type="ECO:0000313" key="2">
    <source>
        <dbReference type="EMBL" id="VFQ63516.1"/>
    </source>
</evidence>
<proteinExistence type="predicted"/>
<reference evidence="2 3" key="1">
    <citation type="submission" date="2018-04" db="EMBL/GenBank/DDBJ databases">
        <authorList>
            <person name="Vogel A."/>
        </authorList>
    </citation>
    <scope>NUCLEOTIDE SEQUENCE [LARGE SCALE GENOMIC DNA]</scope>
</reference>
<evidence type="ECO:0000313" key="3">
    <source>
        <dbReference type="Proteomes" id="UP000595140"/>
    </source>
</evidence>
<dbReference type="AlphaFoldDB" id="A0A484KN65"/>
<feature type="region of interest" description="Disordered" evidence="1">
    <location>
        <begin position="29"/>
        <end position="55"/>
    </location>
</feature>
<protein>
    <submittedName>
        <fullName evidence="2">Uncharacterized protein</fullName>
    </submittedName>
</protein>
<name>A0A484KN65_9ASTE</name>
<evidence type="ECO:0000256" key="1">
    <source>
        <dbReference type="SAM" id="MobiDB-lite"/>
    </source>
</evidence>
<dbReference type="Proteomes" id="UP000595140">
    <property type="component" value="Unassembled WGS sequence"/>
</dbReference>
<sequence>MSKTLVNKGLSAASTTYLHRLILYQPHTATDRDPSLQPPLAAAPQPPSPPTCGRPHDLRLCQIAGDNIKLHLWAAQQRPARTKVEGGMVSGRPTGFLLFRTAHDDRRKLRLSVHLSSGGPCRNYGSCLRHCSLNPITL</sequence>
<gene>
    <name evidence="2" type="ORF">CCAM_LOCUS5292</name>
</gene>
<accession>A0A484KN65</accession>